<evidence type="ECO:0000313" key="1">
    <source>
        <dbReference type="EMBL" id="RAP70144.1"/>
    </source>
</evidence>
<keyword evidence="2" id="KW-1185">Reference proteome</keyword>
<organism evidence="1 2">
    <name type="scientific">Candidatus Erwinia dacicola</name>
    <dbReference type="NCBI Taxonomy" id="252393"/>
    <lineage>
        <taxon>Bacteria</taxon>
        <taxon>Pseudomonadati</taxon>
        <taxon>Pseudomonadota</taxon>
        <taxon>Gammaproteobacteria</taxon>
        <taxon>Enterobacterales</taxon>
        <taxon>Erwiniaceae</taxon>
        <taxon>Erwinia</taxon>
    </lineage>
</organism>
<name>A0A328TQW3_9GAMM</name>
<reference evidence="1" key="1">
    <citation type="submission" date="2018-04" db="EMBL/GenBank/DDBJ databases">
        <title>Genomes of the Obligate Erwinia dacicola and Facultative Enterobacter sp. OLF Endosymbionts of the Olive Fruit fly, Bactrocera oleae.</title>
        <authorList>
            <person name="Estes A.M."/>
            <person name="Hearn D.J."/>
            <person name="Agarwal S."/>
            <person name="Pierson E.A."/>
            <person name="Dunning-Hotopp J.C."/>
        </authorList>
    </citation>
    <scope>NUCLEOTIDE SEQUENCE [LARGE SCALE GENOMIC DNA]</scope>
    <source>
        <strain evidence="1">Oroville</strain>
    </source>
</reference>
<evidence type="ECO:0000313" key="2">
    <source>
        <dbReference type="Proteomes" id="UP000244334"/>
    </source>
</evidence>
<proteinExistence type="predicted"/>
<dbReference type="Proteomes" id="UP000244334">
    <property type="component" value="Unassembled WGS sequence"/>
</dbReference>
<protein>
    <submittedName>
        <fullName evidence="1">Uncharacterized protein</fullName>
    </submittedName>
</protein>
<accession>A0A328TQW3</accession>
<comment type="caution">
    <text evidence="1">The sequence shown here is derived from an EMBL/GenBank/DDBJ whole genome shotgun (WGS) entry which is preliminary data.</text>
</comment>
<gene>
    <name evidence="1" type="ORF">ACZ87_03054</name>
</gene>
<dbReference type="AlphaFoldDB" id="A0A328TQW3"/>
<sequence>MQLISATVLPVVTTSSSKAIWRPRTSVASKMRRADFFAGDAVIFQPSPSLAHAADIGTVFNGPACGRYPLTDYNHAAMPGDNAAERSAAGRGASARSPAAAVNSIAVLNAPALPPVRCRDKTSGDSPAG</sequence>
<dbReference type="EMBL" id="LJAM02000446">
    <property type="protein sequence ID" value="RAP70144.1"/>
    <property type="molecule type" value="Genomic_DNA"/>
</dbReference>